<feature type="transmembrane region" description="Helical" evidence="7">
    <location>
        <begin position="12"/>
        <end position="35"/>
    </location>
</feature>
<feature type="transmembrane region" description="Helical" evidence="7">
    <location>
        <begin position="176"/>
        <end position="196"/>
    </location>
</feature>
<comment type="subcellular location">
    <subcellularLocation>
        <location evidence="1">Cell membrane</location>
        <topology evidence="1">Multi-pass membrane protein</topology>
    </subcellularLocation>
</comment>
<keyword evidence="4 7" id="KW-1133">Transmembrane helix</keyword>
<feature type="transmembrane region" description="Helical" evidence="7">
    <location>
        <begin position="291"/>
        <end position="317"/>
    </location>
</feature>
<evidence type="ECO:0000313" key="10">
    <source>
        <dbReference type="Proteomes" id="UP001240236"/>
    </source>
</evidence>
<dbReference type="PANTHER" id="PTHR23513:SF11">
    <property type="entry name" value="STAPHYLOFERRIN A TRANSPORTER"/>
    <property type="match status" value="1"/>
</dbReference>
<dbReference type="Gene3D" id="1.20.1250.20">
    <property type="entry name" value="MFS general substrate transporter like domains"/>
    <property type="match status" value="1"/>
</dbReference>
<feature type="transmembrane region" description="Helical" evidence="7">
    <location>
        <begin position="145"/>
        <end position="170"/>
    </location>
</feature>
<comment type="caution">
    <text evidence="9">The sequence shown here is derived from an EMBL/GenBank/DDBJ whole genome shotgun (WGS) entry which is preliminary data.</text>
</comment>
<dbReference type="AlphaFoldDB" id="A0AAE3W641"/>
<feature type="transmembrane region" description="Helical" evidence="7">
    <location>
        <begin position="72"/>
        <end position="94"/>
    </location>
</feature>
<evidence type="ECO:0000256" key="4">
    <source>
        <dbReference type="ARBA" id="ARBA00022989"/>
    </source>
</evidence>
<name>A0AAE3W641_9ACTN</name>
<dbReference type="RefSeq" id="WP_307245969.1">
    <property type="nucleotide sequence ID" value="NZ_JAUSUZ010000001.1"/>
</dbReference>
<evidence type="ECO:0000256" key="6">
    <source>
        <dbReference type="SAM" id="MobiDB-lite"/>
    </source>
</evidence>
<keyword evidence="10" id="KW-1185">Reference proteome</keyword>
<dbReference type="InterPro" id="IPR020846">
    <property type="entry name" value="MFS_dom"/>
</dbReference>
<evidence type="ECO:0000256" key="1">
    <source>
        <dbReference type="ARBA" id="ARBA00004651"/>
    </source>
</evidence>
<dbReference type="EMBL" id="JAUSUZ010000001">
    <property type="protein sequence ID" value="MDQ0370194.1"/>
    <property type="molecule type" value="Genomic_DNA"/>
</dbReference>
<dbReference type="PANTHER" id="PTHR23513">
    <property type="entry name" value="INTEGRAL MEMBRANE EFFLUX PROTEIN-RELATED"/>
    <property type="match status" value="1"/>
</dbReference>
<keyword evidence="5 7" id="KW-0472">Membrane</keyword>
<evidence type="ECO:0000259" key="8">
    <source>
        <dbReference type="PROSITE" id="PS50850"/>
    </source>
</evidence>
<evidence type="ECO:0000256" key="5">
    <source>
        <dbReference type="ARBA" id="ARBA00023136"/>
    </source>
</evidence>
<evidence type="ECO:0000256" key="7">
    <source>
        <dbReference type="SAM" id="Phobius"/>
    </source>
</evidence>
<feature type="transmembrane region" description="Helical" evidence="7">
    <location>
        <begin position="227"/>
        <end position="248"/>
    </location>
</feature>
<evidence type="ECO:0000256" key="3">
    <source>
        <dbReference type="ARBA" id="ARBA00022692"/>
    </source>
</evidence>
<dbReference type="Proteomes" id="UP001240236">
    <property type="component" value="Unassembled WGS sequence"/>
</dbReference>
<dbReference type="SUPFAM" id="SSF103473">
    <property type="entry name" value="MFS general substrate transporter"/>
    <property type="match status" value="1"/>
</dbReference>
<protein>
    <submittedName>
        <fullName evidence="9">DHA3 family multidrug efflux protein-like MFS transporter</fullName>
    </submittedName>
</protein>
<accession>A0AAE3W641</accession>
<dbReference type="PROSITE" id="PS50850">
    <property type="entry name" value="MFS"/>
    <property type="match status" value="1"/>
</dbReference>
<sequence length="473" mass="49961">MSGDLRTFYQLLVNTLLVSVINFTVWFAVTFWVFLETTSVFATGVISGIFLVLTAVTGIWFGSLVDHHRRTLMMQVSAGASFVLYLAALGVWLVTPPEAFRNPAGVRLWAFVVLLMCGVIAGNIRTIAMPTLVTILIDEGSRDRANGLVGTTSGVSMLTTSVISGLLVAFDGMRSVLILALVVLGLSIVHLATVTVREPAPSAEHAAEGGRVDLHGTVRVVRGVPGLMALVFFSAFNNLLGGVFMALMDAYGLSLVSVQTWGVLWGVLSTGFIVGGLLIARTGLGSRPVRLLLLVNLVLWAVVALFPLTASIIPLAVGMYVYMLLVPYAEAAEQTILQRVVPLERQGRVFGFAQSVEQAASPATAFLISPIAQFFFIPFMTDGAGARTIGSWFGTGADRGLALVFVLTGVIGVIATVAALNTRPYRRLSARYAAAPDPTATTEIPPGRAIADNLSATGNPAAGSSPVTLPEAP</sequence>
<evidence type="ECO:0000313" key="9">
    <source>
        <dbReference type="EMBL" id="MDQ0370194.1"/>
    </source>
</evidence>
<keyword evidence="2" id="KW-1003">Cell membrane</keyword>
<feature type="transmembrane region" description="Helical" evidence="7">
    <location>
        <begin position="106"/>
        <end position="124"/>
    </location>
</feature>
<dbReference type="Pfam" id="PF07690">
    <property type="entry name" value="MFS_1"/>
    <property type="match status" value="1"/>
</dbReference>
<organism evidence="9 10">
    <name type="scientific">Catenuloplanes indicus</name>
    <dbReference type="NCBI Taxonomy" id="137267"/>
    <lineage>
        <taxon>Bacteria</taxon>
        <taxon>Bacillati</taxon>
        <taxon>Actinomycetota</taxon>
        <taxon>Actinomycetes</taxon>
        <taxon>Micromonosporales</taxon>
        <taxon>Micromonosporaceae</taxon>
        <taxon>Catenuloplanes</taxon>
    </lineage>
</organism>
<feature type="domain" description="Major facilitator superfamily (MFS) profile" evidence="8">
    <location>
        <begin position="1"/>
        <end position="427"/>
    </location>
</feature>
<dbReference type="InterPro" id="IPR011701">
    <property type="entry name" value="MFS"/>
</dbReference>
<proteinExistence type="predicted"/>
<feature type="region of interest" description="Disordered" evidence="6">
    <location>
        <begin position="436"/>
        <end position="473"/>
    </location>
</feature>
<keyword evidence="3 7" id="KW-0812">Transmembrane</keyword>
<evidence type="ECO:0000256" key="2">
    <source>
        <dbReference type="ARBA" id="ARBA00022475"/>
    </source>
</evidence>
<gene>
    <name evidence="9" type="ORF">J2S42_006863</name>
</gene>
<dbReference type="GO" id="GO:0005886">
    <property type="term" value="C:plasma membrane"/>
    <property type="evidence" value="ECO:0007669"/>
    <property type="project" value="UniProtKB-SubCell"/>
</dbReference>
<feature type="transmembrane region" description="Helical" evidence="7">
    <location>
        <begin position="401"/>
        <end position="421"/>
    </location>
</feature>
<feature type="transmembrane region" description="Helical" evidence="7">
    <location>
        <begin position="260"/>
        <end position="279"/>
    </location>
</feature>
<reference evidence="9 10" key="1">
    <citation type="submission" date="2023-07" db="EMBL/GenBank/DDBJ databases">
        <title>Sequencing the genomes of 1000 actinobacteria strains.</title>
        <authorList>
            <person name="Klenk H.-P."/>
        </authorList>
    </citation>
    <scope>NUCLEOTIDE SEQUENCE [LARGE SCALE GENOMIC DNA]</scope>
    <source>
        <strain evidence="9 10">DSM 44709</strain>
    </source>
</reference>
<dbReference type="GO" id="GO:0022857">
    <property type="term" value="F:transmembrane transporter activity"/>
    <property type="evidence" value="ECO:0007669"/>
    <property type="project" value="InterPro"/>
</dbReference>
<dbReference type="InterPro" id="IPR036259">
    <property type="entry name" value="MFS_trans_sf"/>
</dbReference>
<feature type="transmembrane region" description="Helical" evidence="7">
    <location>
        <begin position="41"/>
        <end position="65"/>
    </location>
</feature>